<evidence type="ECO:0000256" key="8">
    <source>
        <dbReference type="ARBA" id="ARBA00022691"/>
    </source>
</evidence>
<dbReference type="PANTHER" id="PTHR11579:SF0">
    <property type="entry name" value="PROTEIN-L-ISOASPARTATE(D-ASPARTATE) O-METHYLTRANSFERASE"/>
    <property type="match status" value="1"/>
</dbReference>
<evidence type="ECO:0000256" key="6">
    <source>
        <dbReference type="ARBA" id="ARBA00022603"/>
    </source>
</evidence>
<dbReference type="NCBIfam" id="TIGR04364">
    <property type="entry name" value="methyltran_FxLD"/>
    <property type="match status" value="1"/>
</dbReference>
<keyword evidence="14" id="KW-1185">Reference proteome</keyword>
<evidence type="ECO:0000256" key="4">
    <source>
        <dbReference type="ARBA" id="ARBA00013346"/>
    </source>
</evidence>
<proteinExistence type="inferred from homology"/>
<dbReference type="CDD" id="cd02440">
    <property type="entry name" value="AdoMet_MTases"/>
    <property type="match status" value="1"/>
</dbReference>
<keyword evidence="5" id="KW-0963">Cytoplasm</keyword>
<evidence type="ECO:0000313" key="13">
    <source>
        <dbReference type="EMBL" id="MFC5828072.1"/>
    </source>
</evidence>
<dbReference type="Pfam" id="PF01135">
    <property type="entry name" value="PCMT"/>
    <property type="match status" value="1"/>
</dbReference>
<evidence type="ECO:0000256" key="2">
    <source>
        <dbReference type="ARBA" id="ARBA00005369"/>
    </source>
</evidence>
<evidence type="ECO:0000256" key="7">
    <source>
        <dbReference type="ARBA" id="ARBA00022679"/>
    </source>
</evidence>
<dbReference type="EMBL" id="JBHSPA010000034">
    <property type="protein sequence ID" value="MFC5828072.1"/>
    <property type="molecule type" value="Genomic_DNA"/>
</dbReference>
<organism evidence="13 14">
    <name type="scientific">Nonomuraea insulae</name>
    <dbReference type="NCBI Taxonomy" id="1616787"/>
    <lineage>
        <taxon>Bacteria</taxon>
        <taxon>Bacillati</taxon>
        <taxon>Actinomycetota</taxon>
        <taxon>Actinomycetes</taxon>
        <taxon>Streptosporangiales</taxon>
        <taxon>Streptosporangiaceae</taxon>
        <taxon>Nonomuraea</taxon>
    </lineage>
</organism>
<evidence type="ECO:0000313" key="14">
    <source>
        <dbReference type="Proteomes" id="UP001596058"/>
    </source>
</evidence>
<protein>
    <recommendedName>
        <fullName evidence="4">Protein-L-isoaspartate O-methyltransferase</fullName>
        <ecNumber evidence="3">2.1.1.77</ecNumber>
    </recommendedName>
    <alternativeName>
        <fullName evidence="11">L-isoaspartyl protein carboxyl methyltransferase</fullName>
    </alternativeName>
    <alternativeName>
        <fullName evidence="9">Protein L-isoaspartyl methyltransferase</fullName>
    </alternativeName>
    <alternativeName>
        <fullName evidence="10">Protein-beta-aspartate methyltransferase</fullName>
    </alternativeName>
</protein>
<evidence type="ECO:0000256" key="3">
    <source>
        <dbReference type="ARBA" id="ARBA00011890"/>
    </source>
</evidence>
<evidence type="ECO:0000256" key="1">
    <source>
        <dbReference type="ARBA" id="ARBA00004496"/>
    </source>
</evidence>
<dbReference type="Proteomes" id="UP001596058">
    <property type="component" value="Unassembled WGS sequence"/>
</dbReference>
<accession>A0ABW1CSC2</accession>
<dbReference type="RefSeq" id="WP_379517576.1">
    <property type="nucleotide sequence ID" value="NZ_JBHSPA010000034.1"/>
</dbReference>
<dbReference type="GO" id="GO:0008168">
    <property type="term" value="F:methyltransferase activity"/>
    <property type="evidence" value="ECO:0007669"/>
    <property type="project" value="UniProtKB-KW"/>
</dbReference>
<evidence type="ECO:0000256" key="11">
    <source>
        <dbReference type="ARBA" id="ARBA00031350"/>
    </source>
</evidence>
<comment type="subcellular location">
    <subcellularLocation>
        <location evidence="1">Cytoplasm</location>
    </subcellularLocation>
</comment>
<dbReference type="Gene3D" id="3.40.50.150">
    <property type="entry name" value="Vaccinia Virus protein VP39"/>
    <property type="match status" value="1"/>
</dbReference>
<dbReference type="GO" id="GO:0032259">
    <property type="term" value="P:methylation"/>
    <property type="evidence" value="ECO:0007669"/>
    <property type="project" value="UniProtKB-KW"/>
</dbReference>
<reference evidence="14" key="1">
    <citation type="journal article" date="2019" name="Int. J. Syst. Evol. Microbiol.">
        <title>The Global Catalogue of Microorganisms (GCM) 10K type strain sequencing project: providing services to taxonomists for standard genome sequencing and annotation.</title>
        <authorList>
            <consortium name="The Broad Institute Genomics Platform"/>
            <consortium name="The Broad Institute Genome Sequencing Center for Infectious Disease"/>
            <person name="Wu L."/>
            <person name="Ma J."/>
        </authorList>
    </citation>
    <scope>NUCLEOTIDE SEQUENCE [LARGE SCALE GENOMIC DNA]</scope>
    <source>
        <strain evidence="14">CCUG 53903</strain>
    </source>
</reference>
<keyword evidence="6 13" id="KW-0489">Methyltransferase</keyword>
<dbReference type="NCBIfam" id="TIGR03891">
    <property type="entry name" value="thiopep_ocin"/>
    <property type="match status" value="1"/>
</dbReference>
<sequence>MDSYEDNLAPPAEPEWWQATIRFPGDAGVSPEAAARLSAALTGRRFHFLRKDGGLRLRTDRPVDVLLDQLVADEMAAGWVGGIYEAETDAFGGPWGMAIAHAVFCADSPAALAETGSPDSRERCILLLSSMYRAAGLDPFEVGDVWAKIGDLRPPIDPPAEARRAAAITTMRRLMNADAAQRPHPEPGWVERVAAFEDAGRRLARLAKEGQLKRGLRAVLAHHAIFAFNRNNTPVAEQAATAWLGWQAAFGDTEPEAASTSRSAPVTPAFTRMETAISTTVDPTKLREAMVAKYIDSGHLRTPQVIDAFRTVERHMFIPDADVEAAYVDDAVPIKHDAGGEMISCISAPSIVATQLEQVGACPGHNVLEAGAATGYNAALLGHLVAPTGRVWTIDVDTDLVATACTHLQAAGAGNVTAVLGDGAAGLPEHAPFDRIQFTVGVGDIPTTVLDQLVPDGRLVIPMRIRGSISRSFAFERDGDIWKTVSCEMATFVPLRKGICDDLYTRVQIAGEGDVHLETFSEQRVDREAMRMILDTPARPVYTGVKFRQGDPWQWVYLWLACVLPNGLSRMPGRRAGFTPHFAWGSMAALDGDTLAYLTIREGEDTQGRFWAIGVIGHGPRAAVLAEQVATAIEEWDRTYGNQAPAPGFRMATGDSRDQLKAADPRFIIDKPASRLVVDWP</sequence>
<gene>
    <name evidence="13" type="primary">fxlM</name>
    <name evidence="13" type="ORF">ACFPZ3_29760</name>
</gene>
<evidence type="ECO:0000256" key="9">
    <source>
        <dbReference type="ARBA" id="ARBA00030757"/>
    </source>
</evidence>
<dbReference type="Pfam" id="PF14028">
    <property type="entry name" value="Lant_dehydr_C"/>
    <property type="match status" value="1"/>
</dbReference>
<name>A0ABW1CSC2_9ACTN</name>
<dbReference type="InterPro" id="IPR023809">
    <property type="entry name" value="Thiopep_bacteriocin_synth_dom"/>
</dbReference>
<comment type="similarity">
    <text evidence="2">Belongs to the methyltransferase superfamily. L-isoaspartyl/D-aspartyl protein methyltransferase family.</text>
</comment>
<dbReference type="PANTHER" id="PTHR11579">
    <property type="entry name" value="PROTEIN-L-ISOASPARTATE O-METHYLTRANSFERASE"/>
    <property type="match status" value="1"/>
</dbReference>
<keyword evidence="7" id="KW-0808">Transferase</keyword>
<feature type="domain" description="Thiopeptide-type bacteriocin biosynthesis" evidence="12">
    <location>
        <begin position="34"/>
        <end position="237"/>
    </location>
</feature>
<dbReference type="SUPFAM" id="SSF53335">
    <property type="entry name" value="S-adenosyl-L-methionine-dependent methyltransferases"/>
    <property type="match status" value="1"/>
</dbReference>
<evidence type="ECO:0000256" key="10">
    <source>
        <dbReference type="ARBA" id="ARBA00031323"/>
    </source>
</evidence>
<comment type="caution">
    <text evidence="13">The sequence shown here is derived from an EMBL/GenBank/DDBJ whole genome shotgun (WGS) entry which is preliminary data.</text>
</comment>
<dbReference type="PROSITE" id="PS01279">
    <property type="entry name" value="PCMT"/>
    <property type="match status" value="1"/>
</dbReference>
<evidence type="ECO:0000259" key="12">
    <source>
        <dbReference type="Pfam" id="PF14028"/>
    </source>
</evidence>
<keyword evidence="8" id="KW-0949">S-adenosyl-L-methionine</keyword>
<dbReference type="InterPro" id="IPR027573">
    <property type="entry name" value="Methyltran_FxLD"/>
</dbReference>
<dbReference type="InterPro" id="IPR029063">
    <property type="entry name" value="SAM-dependent_MTases_sf"/>
</dbReference>
<dbReference type="InterPro" id="IPR000682">
    <property type="entry name" value="PCMT"/>
</dbReference>
<evidence type="ECO:0000256" key="5">
    <source>
        <dbReference type="ARBA" id="ARBA00022490"/>
    </source>
</evidence>
<dbReference type="EC" id="2.1.1.77" evidence="3"/>